<gene>
    <name evidence="1" type="ORF">BHU72_04380</name>
</gene>
<dbReference type="GO" id="GO:0000287">
    <property type="term" value="F:magnesium ion binding"/>
    <property type="evidence" value="ECO:0007669"/>
    <property type="project" value="TreeGrafter"/>
</dbReference>
<protein>
    <recommendedName>
        <fullName evidence="3">Hydrolase</fullName>
    </recommendedName>
</protein>
<dbReference type="PROSITE" id="PS01228">
    <property type="entry name" value="COF_1"/>
    <property type="match status" value="1"/>
</dbReference>
<dbReference type="InterPro" id="IPR000150">
    <property type="entry name" value="Cof"/>
</dbReference>
<accession>A0A1E5L5B8</accession>
<reference evidence="1 2" key="1">
    <citation type="submission" date="2016-09" db="EMBL/GenBank/DDBJ databases">
        <title>Desulfuribacillus arsenicus sp. nov., an obligately anaerobic, dissimilatory arsenic- and antimonate-reducing bacterium isolated from anoxic sediments.</title>
        <authorList>
            <person name="Abin C.A."/>
            <person name="Hollibaugh J.T."/>
        </authorList>
    </citation>
    <scope>NUCLEOTIDE SEQUENCE [LARGE SCALE GENOMIC DNA]</scope>
    <source>
        <strain evidence="1 2">MLFW-2</strain>
    </source>
</reference>
<evidence type="ECO:0000313" key="2">
    <source>
        <dbReference type="Proteomes" id="UP000095255"/>
    </source>
</evidence>
<dbReference type="SUPFAM" id="SSF56784">
    <property type="entry name" value="HAD-like"/>
    <property type="match status" value="1"/>
</dbReference>
<dbReference type="STRING" id="1390249.BHU72_04380"/>
<dbReference type="OrthoDB" id="9790031at2"/>
<proteinExistence type="predicted"/>
<evidence type="ECO:0008006" key="3">
    <source>
        <dbReference type="Google" id="ProtNLM"/>
    </source>
</evidence>
<dbReference type="Gene3D" id="3.40.50.1000">
    <property type="entry name" value="HAD superfamily/HAD-like"/>
    <property type="match status" value="1"/>
</dbReference>
<name>A0A1E5L5B8_9FIRM</name>
<evidence type="ECO:0000313" key="1">
    <source>
        <dbReference type="EMBL" id="OEH85337.1"/>
    </source>
</evidence>
<comment type="caution">
    <text evidence="1">The sequence shown here is derived from an EMBL/GenBank/DDBJ whole genome shotgun (WGS) entry which is preliminary data.</text>
</comment>
<dbReference type="PANTHER" id="PTHR10000:SF8">
    <property type="entry name" value="HAD SUPERFAMILY HYDROLASE-LIKE, TYPE 3"/>
    <property type="match status" value="1"/>
</dbReference>
<dbReference type="Proteomes" id="UP000095255">
    <property type="component" value="Unassembled WGS sequence"/>
</dbReference>
<dbReference type="SFLD" id="SFLDS00003">
    <property type="entry name" value="Haloacid_Dehalogenase"/>
    <property type="match status" value="1"/>
</dbReference>
<dbReference type="GO" id="GO:0016791">
    <property type="term" value="F:phosphatase activity"/>
    <property type="evidence" value="ECO:0007669"/>
    <property type="project" value="TreeGrafter"/>
</dbReference>
<dbReference type="InterPro" id="IPR006379">
    <property type="entry name" value="HAD-SF_hydro_IIB"/>
</dbReference>
<dbReference type="NCBIfam" id="TIGR01484">
    <property type="entry name" value="HAD-SF-IIB"/>
    <property type="match status" value="1"/>
</dbReference>
<dbReference type="RefSeq" id="WP_069702163.1">
    <property type="nucleotide sequence ID" value="NZ_MJAT01000022.1"/>
</dbReference>
<organism evidence="1 2">
    <name type="scientific">Desulfuribacillus stibiiarsenatis</name>
    <dbReference type="NCBI Taxonomy" id="1390249"/>
    <lineage>
        <taxon>Bacteria</taxon>
        <taxon>Bacillati</taxon>
        <taxon>Bacillota</taxon>
        <taxon>Desulfuribacillia</taxon>
        <taxon>Desulfuribacillales</taxon>
        <taxon>Desulfuribacillaceae</taxon>
        <taxon>Desulfuribacillus</taxon>
    </lineage>
</organism>
<dbReference type="SFLD" id="SFLDG01140">
    <property type="entry name" value="C2.B:_Phosphomannomutase_and_P"/>
    <property type="match status" value="1"/>
</dbReference>
<dbReference type="EMBL" id="MJAT01000022">
    <property type="protein sequence ID" value="OEH85337.1"/>
    <property type="molecule type" value="Genomic_DNA"/>
</dbReference>
<dbReference type="InterPro" id="IPR023214">
    <property type="entry name" value="HAD_sf"/>
</dbReference>
<dbReference type="AlphaFoldDB" id="A0A1E5L5B8"/>
<dbReference type="CDD" id="cd07516">
    <property type="entry name" value="HAD_Pase"/>
    <property type="match status" value="1"/>
</dbReference>
<dbReference type="GO" id="GO:0005829">
    <property type="term" value="C:cytosol"/>
    <property type="evidence" value="ECO:0007669"/>
    <property type="project" value="TreeGrafter"/>
</dbReference>
<dbReference type="Gene3D" id="3.30.1240.10">
    <property type="match status" value="1"/>
</dbReference>
<keyword evidence="2" id="KW-1185">Reference proteome</keyword>
<dbReference type="PANTHER" id="PTHR10000">
    <property type="entry name" value="PHOSPHOSERINE PHOSPHATASE"/>
    <property type="match status" value="1"/>
</dbReference>
<sequence length="270" mass="31347">MYENILLICDMDGTLLNSKDEISKENIEAIEEFKAKGGLFTIATGRKESSVIEYLQQVPINAPAILYNGSLIYDFNNQQVLWERELDYDVQEILLDIVKRFPNIGIEIYQKSNIRLIKDNEYTQIHRSKEEYPYIIHSLVDLTPPWRKVLIAAETDTLTEIEQYMMELFANQPMPFRICRSERYFLEWLPTNVSKGKAIEVLKEQFGFANHNIITAGNETNDLEMLAEPNIGFAVENAHPDAKSVAKYICANHNEHPIREIIHRLQEVIR</sequence>
<dbReference type="InterPro" id="IPR036412">
    <property type="entry name" value="HAD-like_sf"/>
</dbReference>
<dbReference type="Pfam" id="PF08282">
    <property type="entry name" value="Hydrolase_3"/>
    <property type="match status" value="1"/>
</dbReference>
<dbReference type="NCBIfam" id="TIGR00099">
    <property type="entry name" value="Cof-subfamily"/>
    <property type="match status" value="1"/>
</dbReference>